<comment type="similarity">
    <text evidence="1">Belongs to the glycosyl hydrolase 35 family.</text>
</comment>
<feature type="domain" description="Glycoside hydrolase 35 catalytic" evidence="2">
    <location>
        <begin position="50"/>
        <end position="94"/>
    </location>
</feature>
<dbReference type="Proteomes" id="UP000784294">
    <property type="component" value="Unassembled WGS sequence"/>
</dbReference>
<dbReference type="PANTHER" id="PTHR23421">
    <property type="entry name" value="BETA-GALACTOSIDASE RELATED"/>
    <property type="match status" value="1"/>
</dbReference>
<evidence type="ECO:0000313" key="3">
    <source>
        <dbReference type="EMBL" id="VEL28698.1"/>
    </source>
</evidence>
<dbReference type="OrthoDB" id="1657402at2759"/>
<comment type="caution">
    <text evidence="3">The sequence shown here is derived from an EMBL/GenBank/DDBJ whole genome shotgun (WGS) entry which is preliminary data.</text>
</comment>
<evidence type="ECO:0000259" key="2">
    <source>
        <dbReference type="Pfam" id="PF01301"/>
    </source>
</evidence>
<evidence type="ECO:0000256" key="1">
    <source>
        <dbReference type="ARBA" id="ARBA00009809"/>
    </source>
</evidence>
<dbReference type="Gene3D" id="3.20.20.80">
    <property type="entry name" value="Glycosidases"/>
    <property type="match status" value="1"/>
</dbReference>
<dbReference type="GO" id="GO:0005975">
    <property type="term" value="P:carbohydrate metabolic process"/>
    <property type="evidence" value="ECO:0007669"/>
    <property type="project" value="InterPro"/>
</dbReference>
<name>A0A3S5AGK1_9PLAT</name>
<organism evidence="3 4">
    <name type="scientific">Protopolystoma xenopodis</name>
    <dbReference type="NCBI Taxonomy" id="117903"/>
    <lineage>
        <taxon>Eukaryota</taxon>
        <taxon>Metazoa</taxon>
        <taxon>Spiralia</taxon>
        <taxon>Lophotrochozoa</taxon>
        <taxon>Platyhelminthes</taxon>
        <taxon>Monogenea</taxon>
        <taxon>Polyopisthocotylea</taxon>
        <taxon>Polystomatidea</taxon>
        <taxon>Polystomatidae</taxon>
        <taxon>Protopolystoma</taxon>
    </lineage>
</organism>
<dbReference type="InterPro" id="IPR017853">
    <property type="entry name" value="GH"/>
</dbReference>
<accession>A0A3S5AGK1</accession>
<dbReference type="InterPro" id="IPR001944">
    <property type="entry name" value="Glycoside_Hdrlase_35"/>
</dbReference>
<sequence>HLHLAAPFVILPSANCDGYFENPLFLARLKKERRIQVKHRFSVDLDNHVLLKDGKPFQYVSGSLHYFRIPSIYWLDRLLKAKSAGLDAIQMFVSFT</sequence>
<keyword evidence="4" id="KW-1185">Reference proteome</keyword>
<evidence type="ECO:0000313" key="4">
    <source>
        <dbReference type="Proteomes" id="UP000784294"/>
    </source>
</evidence>
<protein>
    <recommendedName>
        <fullName evidence="2">Glycoside hydrolase 35 catalytic domain-containing protein</fullName>
    </recommendedName>
</protein>
<dbReference type="Pfam" id="PF01301">
    <property type="entry name" value="Glyco_hydro_35"/>
    <property type="match status" value="1"/>
</dbReference>
<dbReference type="InterPro" id="IPR031330">
    <property type="entry name" value="Gly_Hdrlase_35_cat"/>
</dbReference>
<proteinExistence type="inferred from homology"/>
<dbReference type="SUPFAM" id="SSF51445">
    <property type="entry name" value="(Trans)glycosidases"/>
    <property type="match status" value="1"/>
</dbReference>
<dbReference type="EMBL" id="CAAALY010096990">
    <property type="protein sequence ID" value="VEL28698.1"/>
    <property type="molecule type" value="Genomic_DNA"/>
</dbReference>
<dbReference type="AlphaFoldDB" id="A0A3S5AGK1"/>
<feature type="non-terminal residue" evidence="3">
    <location>
        <position position="96"/>
    </location>
</feature>
<dbReference type="PRINTS" id="PR00742">
    <property type="entry name" value="GLHYDRLASE35"/>
</dbReference>
<gene>
    <name evidence="3" type="ORF">PXEA_LOCUS22138</name>
</gene>
<reference evidence="3" key="1">
    <citation type="submission" date="2018-11" db="EMBL/GenBank/DDBJ databases">
        <authorList>
            <consortium name="Pathogen Informatics"/>
        </authorList>
    </citation>
    <scope>NUCLEOTIDE SEQUENCE</scope>
</reference>
<dbReference type="GO" id="GO:0004553">
    <property type="term" value="F:hydrolase activity, hydrolyzing O-glycosyl compounds"/>
    <property type="evidence" value="ECO:0007669"/>
    <property type="project" value="InterPro"/>
</dbReference>